<name>A0A317PWT8_9HYPH</name>
<dbReference type="OrthoDB" id="8451188at2"/>
<sequence>MNEDDLCRLFAEKMAASEDFKNWVLSQTTFGQHRFASRVLKDAQILARPKVKPENWWRHWYWQIPELEKEHETDIFLVLKNTDSGEYFALHIENKLNSKLRPGQAASYKPRSLHVAAFDTRLPHREATTILLAPARLFQACSEDVALFDSAISHEQVAVFISEFETG</sequence>
<evidence type="ECO:0000313" key="2">
    <source>
        <dbReference type="Proteomes" id="UP000246352"/>
    </source>
</evidence>
<dbReference type="EMBL" id="QGTR01000001">
    <property type="protein sequence ID" value="PWW03950.1"/>
    <property type="molecule type" value="Genomic_DNA"/>
</dbReference>
<dbReference type="RefSeq" id="WP_110030444.1">
    <property type="nucleotide sequence ID" value="NZ_QGTR01000001.1"/>
</dbReference>
<comment type="caution">
    <text evidence="1">The sequence shown here is derived from an EMBL/GenBank/DDBJ whole genome shotgun (WGS) entry which is preliminary data.</text>
</comment>
<accession>A0A317PWT8</accession>
<evidence type="ECO:0000313" key="1">
    <source>
        <dbReference type="EMBL" id="PWW03950.1"/>
    </source>
</evidence>
<organism evidence="1 2">
    <name type="scientific">Hoeflea marina</name>
    <dbReference type="NCBI Taxonomy" id="274592"/>
    <lineage>
        <taxon>Bacteria</taxon>
        <taxon>Pseudomonadati</taxon>
        <taxon>Pseudomonadota</taxon>
        <taxon>Alphaproteobacteria</taxon>
        <taxon>Hyphomicrobiales</taxon>
        <taxon>Rhizobiaceae</taxon>
        <taxon>Hoeflea</taxon>
    </lineage>
</organism>
<keyword evidence="2" id="KW-1185">Reference proteome</keyword>
<reference evidence="1 2" key="1">
    <citation type="submission" date="2018-05" db="EMBL/GenBank/DDBJ databases">
        <title>Genomic Encyclopedia of Type Strains, Phase IV (KMG-IV): sequencing the most valuable type-strain genomes for metagenomic binning, comparative biology and taxonomic classification.</title>
        <authorList>
            <person name="Goeker M."/>
        </authorList>
    </citation>
    <scope>NUCLEOTIDE SEQUENCE [LARGE SCALE GENOMIC DNA]</scope>
    <source>
        <strain evidence="1 2">DSM 16791</strain>
    </source>
</reference>
<protein>
    <submittedName>
        <fullName evidence="1">Uncharacterized protein</fullName>
    </submittedName>
</protein>
<dbReference type="Proteomes" id="UP000246352">
    <property type="component" value="Unassembled WGS sequence"/>
</dbReference>
<proteinExistence type="predicted"/>
<gene>
    <name evidence="1" type="ORF">DFR52_101639</name>
</gene>
<dbReference type="AlphaFoldDB" id="A0A317PWT8"/>